<proteinExistence type="predicted"/>
<dbReference type="EMBL" id="JZWT02000024">
    <property type="protein sequence ID" value="MFB6491215.1"/>
    <property type="molecule type" value="Genomic_DNA"/>
</dbReference>
<comment type="caution">
    <text evidence="1">The sequence shown here is derived from an EMBL/GenBank/DDBJ whole genome shotgun (WGS) entry which is preliminary data.</text>
</comment>
<protein>
    <submittedName>
        <fullName evidence="1">Sulfatase-like hydrolase/transferase</fullName>
    </submittedName>
</protein>
<evidence type="ECO:0000313" key="1">
    <source>
        <dbReference type="EMBL" id="MFB6491215.1"/>
    </source>
</evidence>
<reference evidence="1" key="1">
    <citation type="submission" date="2024-07" db="EMBL/GenBank/DDBJ databases">
        <title>Metagenome and Metagenome-Assembled Genomes of Archaea from a hot spring from the geothermal field of Los Azufres, Mexico.</title>
        <authorList>
            <person name="Marin-Paredes R."/>
            <person name="Martinez-Romero E."/>
            <person name="Servin-Garciduenas L.E."/>
        </authorList>
    </citation>
    <scope>NUCLEOTIDE SEQUENCE</scope>
</reference>
<accession>A0ACC6V3J1</accession>
<gene>
    <name evidence="1" type="ORF">TU35_008295</name>
</gene>
<sequence>MHIVLIVLDTLRWDYSHHFDWLLQYGFVKYAAWSAAPWTLPSHISMFTGLYPSEHGVHEPDEYLGIGVERLLAPKAREAMKALGYGLIGELRDRGYRAVAYTANPFITPQFGFQWDEWGLAWGFPGWLEREEDRAFVERALEEGRGPLEAALQLLRRGELGKLARIGRRYLQFKAAEKLYGKWDKGALGILRRLRGLRWDRPTFLFLNLMEVHEPYAAPLREVEEAAIAASLLGKAPSEAVERWRRLYPRYAQYLSRRLRQIIGLLPKDALVIITSDHGQKLGEGGVLGHSAGLVDDVMVKAPLWIRWPGKAPKLREPVALVDISAAVKCALDGGEVRQRRPRAEAWGPSLVTGLLRYISPGDAKGLRYGYRFSEP</sequence>
<name>A0ACC6V3J1_9CREN</name>
<dbReference type="Proteomes" id="UP000033636">
    <property type="component" value="Unassembled WGS sequence"/>
</dbReference>
<evidence type="ECO:0000313" key="2">
    <source>
        <dbReference type="Proteomes" id="UP000033636"/>
    </source>
</evidence>
<organism evidence="1 2">
    <name type="scientific">Thermoproteus sp. AZ2</name>
    <dbReference type="NCBI Taxonomy" id="1609232"/>
    <lineage>
        <taxon>Archaea</taxon>
        <taxon>Thermoproteota</taxon>
        <taxon>Thermoprotei</taxon>
        <taxon>Thermoproteales</taxon>
        <taxon>Thermoproteaceae</taxon>
        <taxon>Thermoproteus</taxon>
    </lineage>
</organism>